<dbReference type="EMBL" id="CM055092">
    <property type="protein sequence ID" value="KAJ7571084.1"/>
    <property type="molecule type" value="Genomic_DNA"/>
</dbReference>
<organism evidence="1 2">
    <name type="scientific">Diphasiastrum complanatum</name>
    <name type="common">Issler's clubmoss</name>
    <name type="synonym">Lycopodium complanatum</name>
    <dbReference type="NCBI Taxonomy" id="34168"/>
    <lineage>
        <taxon>Eukaryota</taxon>
        <taxon>Viridiplantae</taxon>
        <taxon>Streptophyta</taxon>
        <taxon>Embryophyta</taxon>
        <taxon>Tracheophyta</taxon>
        <taxon>Lycopodiopsida</taxon>
        <taxon>Lycopodiales</taxon>
        <taxon>Lycopodiaceae</taxon>
        <taxon>Lycopodioideae</taxon>
        <taxon>Diphasiastrum</taxon>
    </lineage>
</organism>
<evidence type="ECO:0000313" key="1">
    <source>
        <dbReference type="EMBL" id="KAJ7571084.1"/>
    </source>
</evidence>
<keyword evidence="2" id="KW-1185">Reference proteome</keyword>
<reference evidence="2" key="1">
    <citation type="journal article" date="2024" name="Proc. Natl. Acad. Sci. U.S.A.">
        <title>Extraordinary preservation of gene collinearity over three hundred million years revealed in homosporous lycophytes.</title>
        <authorList>
            <person name="Li C."/>
            <person name="Wickell D."/>
            <person name="Kuo L.Y."/>
            <person name="Chen X."/>
            <person name="Nie B."/>
            <person name="Liao X."/>
            <person name="Peng D."/>
            <person name="Ji J."/>
            <person name="Jenkins J."/>
            <person name="Williams M."/>
            <person name="Shu S."/>
            <person name="Plott C."/>
            <person name="Barry K."/>
            <person name="Rajasekar S."/>
            <person name="Grimwood J."/>
            <person name="Han X."/>
            <person name="Sun S."/>
            <person name="Hou Z."/>
            <person name="He W."/>
            <person name="Dai G."/>
            <person name="Sun C."/>
            <person name="Schmutz J."/>
            <person name="Leebens-Mack J.H."/>
            <person name="Li F.W."/>
            <person name="Wang L."/>
        </authorList>
    </citation>
    <scope>NUCLEOTIDE SEQUENCE [LARGE SCALE GENOMIC DNA]</scope>
    <source>
        <strain evidence="2">cv. PW_Plant_1</strain>
    </source>
</reference>
<proteinExistence type="predicted"/>
<protein>
    <submittedName>
        <fullName evidence="1">Uncharacterized protein</fullName>
    </submittedName>
</protein>
<sequence length="531" mass="58270">MKLPEVLVLILALSLASFRATAQPGKFDILLQNAGIASMHTAVTHFNTVVFLDRTNIGPSQINLTNGICRDNPQDLVSNHDCSAHSVLFDIASNTVRPLFIFTDTWCSSGAFLPNGTLMQTGGDYEGFKKVRYFSPCQPGGICDWVESDKALLNGRWYATNQLLPDGRIITIGGKNIFTYEFVPDQGLGQFYLQFLYDTNDEYNDNYYPFVHLLPDGNLYIFANRESILLNYFTNTVLRKFPMIPGEPRNYPCAGSSVMLPLDYANGFSVVEVLICGGSNKLAFPSPALQLGASQTCGRMEVTSNNASWEMLTMPTRRNMGDMVLLPTGQVLIVNGAQNGSQGWEAASNPALNPVMFTPSTSQFEVQAASTIPRVYHSTANLLPDGRILIAGSNTHQFYTFTGVLPTELRVEAFSPAYLDSSNDFQRPSFVNTPTVLRYGFNFTADISLPGNLTSAIELILSSVPFTTHSYSQGQRQLKLPVSQPVTMNNNEYTVSSSAPNSAVVAPSGYYMLFPVHNGIPGTSTWVLVTF</sequence>
<accession>A0ACC2EX76</accession>
<dbReference type="Proteomes" id="UP001162992">
    <property type="component" value="Chromosome 1"/>
</dbReference>
<comment type="caution">
    <text evidence="1">The sequence shown here is derived from an EMBL/GenBank/DDBJ whole genome shotgun (WGS) entry which is preliminary data.</text>
</comment>
<evidence type="ECO:0000313" key="2">
    <source>
        <dbReference type="Proteomes" id="UP001162992"/>
    </source>
</evidence>
<gene>
    <name evidence="1" type="ORF">O6H91_01G148100</name>
</gene>
<name>A0ACC2EX76_DIPCM</name>